<reference evidence="1" key="2">
    <citation type="submission" date="2023-01" db="EMBL/GenBank/DDBJ databases">
        <authorList>
            <person name="Petersen C."/>
        </authorList>
    </citation>
    <scope>NUCLEOTIDE SEQUENCE</scope>
    <source>
        <strain evidence="1">IBT 17514</strain>
    </source>
</reference>
<evidence type="ECO:0000313" key="1">
    <source>
        <dbReference type="EMBL" id="KAJ5716568.1"/>
    </source>
</evidence>
<dbReference type="AlphaFoldDB" id="A0AAD6HHL0"/>
<reference evidence="1" key="1">
    <citation type="journal article" date="2023" name="IMA Fungus">
        <title>Comparative genomic study of the Penicillium genus elucidates a diverse pangenome and 15 lateral gene transfer events.</title>
        <authorList>
            <person name="Petersen C."/>
            <person name="Sorensen T."/>
            <person name="Nielsen M.R."/>
            <person name="Sondergaard T.E."/>
            <person name="Sorensen J.L."/>
            <person name="Fitzpatrick D.A."/>
            <person name="Frisvad J.C."/>
            <person name="Nielsen K.L."/>
        </authorList>
    </citation>
    <scope>NUCLEOTIDE SEQUENCE</scope>
    <source>
        <strain evidence="1">IBT 17514</strain>
    </source>
</reference>
<protein>
    <submittedName>
        <fullName evidence="1">Uncharacterized protein</fullName>
    </submittedName>
</protein>
<evidence type="ECO:0000313" key="2">
    <source>
        <dbReference type="Proteomes" id="UP001215712"/>
    </source>
</evidence>
<dbReference type="EMBL" id="JAQJAN010000012">
    <property type="protein sequence ID" value="KAJ5716568.1"/>
    <property type="molecule type" value="Genomic_DNA"/>
</dbReference>
<accession>A0AAD6HHL0</accession>
<sequence length="92" mass="10432">MAAANNDNDPDGWVAQVFHTTDPTRTQADYLPTAPTTLEKLREALENDDQFYDWDKDLRGSLLKDGLIDIIHSKSHAPGRTLRMVEIGRRSH</sequence>
<keyword evidence="2" id="KW-1185">Reference proteome</keyword>
<organism evidence="1 2">
    <name type="scientific">Penicillium malachiteum</name>
    <dbReference type="NCBI Taxonomy" id="1324776"/>
    <lineage>
        <taxon>Eukaryota</taxon>
        <taxon>Fungi</taxon>
        <taxon>Dikarya</taxon>
        <taxon>Ascomycota</taxon>
        <taxon>Pezizomycotina</taxon>
        <taxon>Eurotiomycetes</taxon>
        <taxon>Eurotiomycetidae</taxon>
        <taxon>Eurotiales</taxon>
        <taxon>Aspergillaceae</taxon>
        <taxon>Penicillium</taxon>
    </lineage>
</organism>
<comment type="caution">
    <text evidence="1">The sequence shown here is derived from an EMBL/GenBank/DDBJ whole genome shotgun (WGS) entry which is preliminary data.</text>
</comment>
<dbReference type="Proteomes" id="UP001215712">
    <property type="component" value="Unassembled WGS sequence"/>
</dbReference>
<name>A0AAD6HHL0_9EURO</name>
<gene>
    <name evidence="1" type="ORF">N7493_008479</name>
</gene>
<proteinExistence type="predicted"/>